<reference evidence="5 6" key="1">
    <citation type="journal article" date="2009" name="Stand. Genomic Sci.">
        <title>Complete genome sequence of Sanguibacter keddieii type strain (ST-74).</title>
        <authorList>
            <person name="Ivanova N."/>
            <person name="Sikorski J."/>
            <person name="Sims D."/>
            <person name="Brettin T."/>
            <person name="Detter J.C."/>
            <person name="Han C."/>
            <person name="Lapidus A."/>
            <person name="Copeland A."/>
            <person name="Glavina Del Rio T."/>
            <person name="Nolan M."/>
            <person name="Chen F."/>
            <person name="Lucas S."/>
            <person name="Tice H."/>
            <person name="Cheng J.F."/>
            <person name="Bruce D."/>
            <person name="Goodwin L."/>
            <person name="Pitluck S."/>
            <person name="Pati A."/>
            <person name="Mavromatis K."/>
            <person name="Chen A."/>
            <person name="Palaniappan K."/>
            <person name="D'haeseleer P."/>
            <person name="Chain P."/>
            <person name="Bristow J."/>
            <person name="Eisen J.A."/>
            <person name="Markowitz V."/>
            <person name="Hugenholtz P."/>
            <person name="Goker M."/>
            <person name="Pukall R."/>
            <person name="Klenk H.P."/>
            <person name="Kyrpides N.C."/>
        </authorList>
    </citation>
    <scope>NUCLEOTIDE SEQUENCE [LARGE SCALE GENOMIC DNA]</scope>
    <source>
        <strain evidence="6">ATCC 51767 / DSM 10542 / NCFB 3025 / ST-74</strain>
    </source>
</reference>
<evidence type="ECO:0000259" key="4">
    <source>
        <dbReference type="PROSITE" id="PS50043"/>
    </source>
</evidence>
<keyword evidence="2" id="KW-0238">DNA-binding</keyword>
<dbReference type="InterPro" id="IPR000792">
    <property type="entry name" value="Tscrpt_reg_LuxR_C"/>
</dbReference>
<dbReference type="SUPFAM" id="SSF46894">
    <property type="entry name" value="C-terminal effector domain of the bipartite response regulators"/>
    <property type="match status" value="1"/>
</dbReference>
<keyword evidence="6" id="KW-1185">Reference proteome</keyword>
<dbReference type="EMBL" id="CP001819">
    <property type="protein sequence ID" value="ACZ23425.1"/>
    <property type="molecule type" value="Genomic_DNA"/>
</dbReference>
<dbReference type="KEGG" id="ske:Sked_35370"/>
<feature type="domain" description="HTH luxR-type" evidence="4">
    <location>
        <begin position="816"/>
        <end position="881"/>
    </location>
</feature>
<gene>
    <name evidence="5" type="ordered locus">Sked_35370</name>
</gene>
<evidence type="ECO:0000313" key="5">
    <source>
        <dbReference type="EMBL" id="ACZ23425.1"/>
    </source>
</evidence>
<name>D1BFC2_SANKS</name>
<dbReference type="GO" id="GO:0006355">
    <property type="term" value="P:regulation of DNA-templated transcription"/>
    <property type="evidence" value="ECO:0007669"/>
    <property type="project" value="InterPro"/>
</dbReference>
<dbReference type="PANTHER" id="PTHR44688:SF16">
    <property type="entry name" value="DNA-BINDING TRANSCRIPTIONAL ACTIVATOR DEVR_DOSR"/>
    <property type="match status" value="1"/>
</dbReference>
<evidence type="ECO:0000256" key="1">
    <source>
        <dbReference type="ARBA" id="ARBA00023015"/>
    </source>
</evidence>
<evidence type="ECO:0000256" key="3">
    <source>
        <dbReference type="ARBA" id="ARBA00023163"/>
    </source>
</evidence>
<dbReference type="RefSeq" id="WP_012868493.1">
    <property type="nucleotide sequence ID" value="NC_013521.1"/>
</dbReference>
<evidence type="ECO:0000313" key="6">
    <source>
        <dbReference type="Proteomes" id="UP000000322"/>
    </source>
</evidence>
<dbReference type="PRINTS" id="PR00038">
    <property type="entry name" value="HTHLUXR"/>
</dbReference>
<dbReference type="CDD" id="cd06170">
    <property type="entry name" value="LuxR_C_like"/>
    <property type="match status" value="1"/>
</dbReference>
<dbReference type="PROSITE" id="PS50043">
    <property type="entry name" value="HTH_LUXR_2"/>
    <property type="match status" value="1"/>
</dbReference>
<accession>D1BFC2</accession>
<protein>
    <submittedName>
        <fullName evidence="5">Response regulator containing a CheY-like receiver domain and an HTH DNA-binding domain</fullName>
    </submittedName>
</protein>
<dbReference type="Proteomes" id="UP000000322">
    <property type="component" value="Chromosome"/>
</dbReference>
<dbReference type="HOGENOM" id="CLU_017431_0_0_11"/>
<sequence>MPFSARVHRQTSGRVLSHLRSGVSVELIGPPGSGRSALAEDVRTTLAREGYQTLAVRGLPHLRGRPLEAFYVSGIVGPSSTTRGQSVLAAAVDSLTAVTSRGPTVLVVDDLDDVDDTTLGVLSAAHQRLGHAVLSVARPSPGAPAGSPRPQGLAFRPGVQERVSPLRFDDVHALVVHMLSGPVDPESVRWVARRSGGLAGLVRAVTDSARHDGSLALRDGTWTVQRHRWSPLLSAVVDRMTEHLSPEALEGLHKLSLVGSCEHTTARLLVGPEVLEELDDRQLVHLVPTADHLVAAVYPPLVAEHFRSSSVSARRTRLLEEIVEAMPEATRASVDELHEHLPATSTVGDARRSDLAKTSTRQSDTVLSLMLAERRSTTTEEHRAAWEAAPSWRTAEPYLRAVLLGDPDLTTVEAVLAATPDDGDVSALVDCTLWHARSLAILGHDLPAAVRLLADLEPRAAALGASEGELWNLRLSRLWLETTFDQASPDHTELLLRADRASPTVRAAASVLRAELLVVAGRPQQALGLLDVATADRDLTAHRDVVRGLALALSGDVDGALAWSRRHLHEGRATLSVDRLHAHAYVASLVLSVQGRTRELRENLSSALTLGGSPVTMRYFQAGNLSVAATVAVLDGRQATAVALVEEIQALGLPSGNLPAMSPVWTRAAVTHLGGSAGVGGMSATPADDLWAEAVRLLDRGFVAAGLFTGVGAVELRPDPGWAQRLVSEAEGTDGTLLADLADYASAICSTDATRMAAVGDRLVAGDRPLYGLRAYTAAVRTWRSQGLLGRASAQFAEAQQIAADLGPGYLERLDHFEVGADLTHREQEVARLVSQGWTNQEIADTLVLSVRTVENHLHRAYRKVGVDNRQDLCAALTLDD</sequence>
<dbReference type="AlphaFoldDB" id="D1BFC2"/>
<dbReference type="PANTHER" id="PTHR44688">
    <property type="entry name" value="DNA-BINDING TRANSCRIPTIONAL ACTIVATOR DEVR_DOSR"/>
    <property type="match status" value="1"/>
</dbReference>
<dbReference type="OrthoDB" id="3751684at2"/>
<dbReference type="eggNOG" id="COG2909">
    <property type="taxonomic scope" value="Bacteria"/>
</dbReference>
<dbReference type="SMART" id="SM00421">
    <property type="entry name" value="HTH_LUXR"/>
    <property type="match status" value="1"/>
</dbReference>
<evidence type="ECO:0000256" key="2">
    <source>
        <dbReference type="ARBA" id="ARBA00023125"/>
    </source>
</evidence>
<dbReference type="STRING" id="446469.Sked_35370"/>
<dbReference type="Gene3D" id="1.10.10.10">
    <property type="entry name" value="Winged helix-like DNA-binding domain superfamily/Winged helix DNA-binding domain"/>
    <property type="match status" value="1"/>
</dbReference>
<dbReference type="InterPro" id="IPR027417">
    <property type="entry name" value="P-loop_NTPase"/>
</dbReference>
<dbReference type="Pfam" id="PF00196">
    <property type="entry name" value="GerE"/>
    <property type="match status" value="1"/>
</dbReference>
<keyword evidence="1" id="KW-0805">Transcription regulation</keyword>
<dbReference type="PROSITE" id="PS00622">
    <property type="entry name" value="HTH_LUXR_1"/>
    <property type="match status" value="1"/>
</dbReference>
<proteinExistence type="predicted"/>
<dbReference type="GO" id="GO:0003677">
    <property type="term" value="F:DNA binding"/>
    <property type="evidence" value="ECO:0007669"/>
    <property type="project" value="UniProtKB-KW"/>
</dbReference>
<dbReference type="SUPFAM" id="SSF52540">
    <property type="entry name" value="P-loop containing nucleoside triphosphate hydrolases"/>
    <property type="match status" value="1"/>
</dbReference>
<dbReference type="InterPro" id="IPR016032">
    <property type="entry name" value="Sig_transdc_resp-reg_C-effctor"/>
</dbReference>
<organism evidence="5 6">
    <name type="scientific">Sanguibacter keddieii (strain ATCC 51767 / DSM 10542 / NCFB 3025 / ST-74)</name>
    <dbReference type="NCBI Taxonomy" id="446469"/>
    <lineage>
        <taxon>Bacteria</taxon>
        <taxon>Bacillati</taxon>
        <taxon>Actinomycetota</taxon>
        <taxon>Actinomycetes</taxon>
        <taxon>Micrococcales</taxon>
        <taxon>Sanguibacteraceae</taxon>
        <taxon>Sanguibacter</taxon>
    </lineage>
</organism>
<keyword evidence="3" id="KW-0804">Transcription</keyword>
<dbReference type="InterPro" id="IPR036388">
    <property type="entry name" value="WH-like_DNA-bd_sf"/>
</dbReference>